<sequence length="136" mass="14475">MIPGLGPATSGLQAAQTRLQTSAANVANTRSVGAEDADGPARTEQGRNAFRPQRVVQQASETGGVRTDTAPVRPTSVQQFQPDAPSANDQGLVNRPNVSFVQETVTQIEARAQFSANLTTIDRATEMRDSLLDIEL</sequence>
<feature type="region of interest" description="Disordered" evidence="2">
    <location>
        <begin position="1"/>
        <end position="93"/>
    </location>
</feature>
<keyword evidence="4" id="KW-0966">Cell projection</keyword>
<dbReference type="AlphaFoldDB" id="A0A1G7SS38"/>
<dbReference type="RefSeq" id="WP_176758631.1">
    <property type="nucleotide sequence ID" value="NZ_FNCE01000007.1"/>
</dbReference>
<dbReference type="EMBL" id="FNCE01000007">
    <property type="protein sequence ID" value="SDG25239.1"/>
    <property type="molecule type" value="Genomic_DNA"/>
</dbReference>
<evidence type="ECO:0000313" key="4">
    <source>
        <dbReference type="EMBL" id="SDG25239.1"/>
    </source>
</evidence>
<dbReference type="InterPro" id="IPR010930">
    <property type="entry name" value="Flg_bb/hook_C_dom"/>
</dbReference>
<feature type="domain" description="Flagellar basal-body/hook protein C-terminal" evidence="3">
    <location>
        <begin position="90"/>
        <end position="133"/>
    </location>
</feature>
<accession>A0A1G7SS38</accession>
<dbReference type="Proteomes" id="UP000199415">
    <property type="component" value="Unassembled WGS sequence"/>
</dbReference>
<comment type="similarity">
    <text evidence="1">Belongs to the flagella basal body rod proteins family.</text>
</comment>
<dbReference type="InterPro" id="IPR019776">
    <property type="entry name" value="Flagellar_basal_body_rod_CS"/>
</dbReference>
<organism evidence="4 5">
    <name type="scientific">Limimonas halophila</name>
    <dbReference type="NCBI Taxonomy" id="1082479"/>
    <lineage>
        <taxon>Bacteria</taxon>
        <taxon>Pseudomonadati</taxon>
        <taxon>Pseudomonadota</taxon>
        <taxon>Alphaproteobacteria</taxon>
        <taxon>Rhodospirillales</taxon>
        <taxon>Rhodovibrionaceae</taxon>
        <taxon>Limimonas</taxon>
    </lineage>
</organism>
<evidence type="ECO:0000313" key="5">
    <source>
        <dbReference type="Proteomes" id="UP000199415"/>
    </source>
</evidence>
<evidence type="ECO:0000256" key="1">
    <source>
        <dbReference type="ARBA" id="ARBA00009677"/>
    </source>
</evidence>
<name>A0A1G7SS38_9PROT</name>
<reference evidence="4 5" key="1">
    <citation type="submission" date="2016-10" db="EMBL/GenBank/DDBJ databases">
        <authorList>
            <person name="de Groot N.N."/>
        </authorList>
    </citation>
    <scope>NUCLEOTIDE SEQUENCE [LARGE SCALE GENOMIC DNA]</scope>
    <source>
        <strain evidence="4 5">DSM 25584</strain>
    </source>
</reference>
<dbReference type="PROSITE" id="PS00588">
    <property type="entry name" value="FLAGELLA_BB_ROD"/>
    <property type="match status" value="1"/>
</dbReference>
<evidence type="ECO:0000256" key="2">
    <source>
        <dbReference type="SAM" id="MobiDB-lite"/>
    </source>
</evidence>
<evidence type="ECO:0000259" key="3">
    <source>
        <dbReference type="Pfam" id="PF06429"/>
    </source>
</evidence>
<keyword evidence="4" id="KW-0969">Cilium</keyword>
<proteinExistence type="inferred from homology"/>
<dbReference type="Pfam" id="PF06429">
    <property type="entry name" value="Flg_bbr_C"/>
    <property type="match status" value="1"/>
</dbReference>
<dbReference type="STRING" id="1082479.SAMN05216241_107106"/>
<keyword evidence="5" id="KW-1185">Reference proteome</keyword>
<feature type="compositionally biased region" description="Polar residues" evidence="2">
    <location>
        <begin position="75"/>
        <end position="93"/>
    </location>
</feature>
<keyword evidence="4" id="KW-0282">Flagellum</keyword>
<feature type="compositionally biased region" description="Polar residues" evidence="2">
    <location>
        <begin position="10"/>
        <end position="31"/>
    </location>
</feature>
<protein>
    <submittedName>
        <fullName evidence="4">Flagellar basal-body rod protein FlgC</fullName>
    </submittedName>
</protein>
<gene>
    <name evidence="4" type="ORF">SAMN05216241_107106</name>
</gene>